<dbReference type="Proteomes" id="UP001271263">
    <property type="component" value="Unassembled WGS sequence"/>
</dbReference>
<dbReference type="Pfam" id="PF13460">
    <property type="entry name" value="NAD_binding_10"/>
    <property type="match status" value="1"/>
</dbReference>
<organism evidence="2 4">
    <name type="scientific">Shewanella fidelis</name>
    <dbReference type="NCBI Taxonomy" id="173509"/>
    <lineage>
        <taxon>Bacteria</taxon>
        <taxon>Pseudomonadati</taxon>
        <taxon>Pseudomonadota</taxon>
        <taxon>Gammaproteobacteria</taxon>
        <taxon>Alteromonadales</taxon>
        <taxon>Shewanellaceae</taxon>
        <taxon>Shewanella</taxon>
    </lineage>
</organism>
<dbReference type="Proteomes" id="UP001259340">
    <property type="component" value="Unassembled WGS sequence"/>
</dbReference>
<evidence type="ECO:0000313" key="4">
    <source>
        <dbReference type="Proteomes" id="UP001259340"/>
    </source>
</evidence>
<reference evidence="3 5" key="1">
    <citation type="journal article" date="2022" name="bioRxiv">
        <title>Prophages regulate Shewanella fidelis 3313 motility and biofilm formation: implications for gut colonization dynamics in Ciona robusta.</title>
        <authorList>
            <person name="Natarajan O."/>
            <person name="Gibboney S.L."/>
            <person name="Young M.N."/>
            <person name="Lim S.J."/>
            <person name="Pluta N."/>
            <person name="Atkinson C.G."/>
            <person name="Leigh B.A."/>
            <person name="Liberti A."/>
            <person name="Kees E.D."/>
            <person name="Breitbart M."/>
            <person name="Gralnick J.A."/>
            <person name="Dishaw L.J."/>
        </authorList>
    </citation>
    <scope>NUCLEOTIDE SEQUENCE [LARGE SCALE GENOMIC DNA]</scope>
    <source>
        <strain evidence="3 5">JG4066</strain>
    </source>
</reference>
<dbReference type="SUPFAM" id="SSF51735">
    <property type="entry name" value="NAD(P)-binding Rossmann-fold domains"/>
    <property type="match status" value="1"/>
</dbReference>
<dbReference type="Gene3D" id="3.40.50.720">
    <property type="entry name" value="NAD(P)-binding Rossmann-like Domain"/>
    <property type="match status" value="1"/>
</dbReference>
<dbReference type="EMBL" id="JAPMLD010000002">
    <property type="protein sequence ID" value="MDW4823469.1"/>
    <property type="molecule type" value="Genomic_DNA"/>
</dbReference>
<feature type="domain" description="NAD(P)-binding" evidence="1">
    <location>
        <begin position="8"/>
        <end position="193"/>
    </location>
</feature>
<accession>A0AAW8NPJ0</accession>
<evidence type="ECO:0000313" key="5">
    <source>
        <dbReference type="Proteomes" id="UP001271263"/>
    </source>
</evidence>
<evidence type="ECO:0000259" key="1">
    <source>
        <dbReference type="Pfam" id="PF13460"/>
    </source>
</evidence>
<dbReference type="AlphaFoldDB" id="A0AAW8NPJ0"/>
<keyword evidence="5" id="KW-1185">Reference proteome</keyword>
<evidence type="ECO:0000313" key="3">
    <source>
        <dbReference type="EMBL" id="MDW4823469.1"/>
    </source>
</evidence>
<dbReference type="RefSeq" id="WP_310654843.1">
    <property type="nucleotide sequence ID" value="NZ_JAPMLA010000001.1"/>
</dbReference>
<name>A0AAW8NPJ0_9GAMM</name>
<dbReference type="PANTHER" id="PTHR15020:SF50">
    <property type="entry name" value="UPF0659 PROTEIN YMR090W"/>
    <property type="match status" value="1"/>
</dbReference>
<protein>
    <submittedName>
        <fullName evidence="2">SDR family NAD(P)-dependent oxidoreductase</fullName>
    </submittedName>
</protein>
<comment type="caution">
    <text evidence="2">The sequence shown here is derived from an EMBL/GenBank/DDBJ whole genome shotgun (WGS) entry which is preliminary data.</text>
</comment>
<reference evidence="2" key="2">
    <citation type="submission" date="2022-11" db="EMBL/GenBank/DDBJ databases">
        <title>Prophages regulate Shewanella fidelis motility and biofilm formation: implications for gut colonization dynamics in Ciona robusta.</title>
        <authorList>
            <person name="Natarajan O."/>
            <person name="Gibboney S.L."/>
            <person name="Young M.N."/>
            <person name="Lim S.J."/>
            <person name="Pluta N."/>
            <person name="Atkinson C.G.F."/>
            <person name="Leigh B.A."/>
            <person name="Liberti A."/>
            <person name="Kees E."/>
            <person name="Breitbart M."/>
            <person name="Gralnick J."/>
            <person name="Dishaw L.J."/>
        </authorList>
    </citation>
    <scope>NUCLEOTIDE SEQUENCE</scope>
    <source>
        <strain evidence="2">3313</strain>
    </source>
</reference>
<dbReference type="InterPro" id="IPR016040">
    <property type="entry name" value="NAD(P)-bd_dom"/>
</dbReference>
<proteinExistence type="predicted"/>
<dbReference type="InterPro" id="IPR036291">
    <property type="entry name" value="NAD(P)-bd_dom_sf"/>
</dbReference>
<evidence type="ECO:0000313" key="2">
    <source>
        <dbReference type="EMBL" id="MDR8524096.1"/>
    </source>
</evidence>
<dbReference type="PANTHER" id="PTHR15020">
    <property type="entry name" value="FLAVIN REDUCTASE-RELATED"/>
    <property type="match status" value="1"/>
</dbReference>
<dbReference type="EMBL" id="JAPMLE010000001">
    <property type="protein sequence ID" value="MDR8524096.1"/>
    <property type="molecule type" value="Genomic_DNA"/>
</dbReference>
<gene>
    <name evidence="2" type="ORF">OS133_10545</name>
    <name evidence="3" type="ORF">OS134_05170</name>
</gene>
<sequence>MKNIAIWGASSGLGAAMVDYFHQQGVNVIAIARQPKNNPKINDYQLTSICCDATVQTQVEAAVSKLPDNTINISTMGSFRSNIPVDYIGHRHLINALENSKAKRLLLVTSLGCGDSWQYLSQGAKRGFGAAVREKSLAEAWLQSSNLNYTILRPGGLKDGEPTNQGQLSQQIEVHGAITRGEVARLSHELLLNDGSTGQIFQCIDPNIAAY</sequence>